<sequence>MDYSRRPRPQQPYSSPSRATYASPANSQPDAKLDFSNRMARAKAAMLAREHKYHPYMFVPEIAVSPSLDTVLESDEEKP</sequence>
<accession>K1WY78</accession>
<dbReference type="GeneID" id="18760338"/>
<name>K1WY78_MARBU</name>
<dbReference type="RefSeq" id="XP_007292292.1">
    <property type="nucleotide sequence ID" value="XM_007292230.1"/>
</dbReference>
<evidence type="ECO:0000313" key="2">
    <source>
        <dbReference type="EMBL" id="EKD17542.1"/>
    </source>
</evidence>
<keyword evidence="3" id="KW-1185">Reference proteome</keyword>
<evidence type="ECO:0000313" key="3">
    <source>
        <dbReference type="Proteomes" id="UP000006753"/>
    </source>
</evidence>
<evidence type="ECO:0000256" key="1">
    <source>
        <dbReference type="SAM" id="MobiDB-lite"/>
    </source>
</evidence>
<protein>
    <submittedName>
        <fullName evidence="2">Uncharacterized protein</fullName>
    </submittedName>
</protein>
<feature type="region of interest" description="Disordered" evidence="1">
    <location>
        <begin position="1"/>
        <end position="33"/>
    </location>
</feature>
<dbReference type="EMBL" id="JH921436">
    <property type="protein sequence ID" value="EKD17542.1"/>
    <property type="molecule type" value="Genomic_DNA"/>
</dbReference>
<dbReference type="HOGENOM" id="CLU_2606511_0_0_1"/>
<organism evidence="2 3">
    <name type="scientific">Marssonina brunnea f. sp. multigermtubi (strain MB_m1)</name>
    <name type="common">Marssonina leaf spot fungus</name>
    <dbReference type="NCBI Taxonomy" id="1072389"/>
    <lineage>
        <taxon>Eukaryota</taxon>
        <taxon>Fungi</taxon>
        <taxon>Dikarya</taxon>
        <taxon>Ascomycota</taxon>
        <taxon>Pezizomycotina</taxon>
        <taxon>Leotiomycetes</taxon>
        <taxon>Helotiales</taxon>
        <taxon>Drepanopezizaceae</taxon>
        <taxon>Drepanopeziza</taxon>
    </lineage>
</organism>
<dbReference type="OrthoDB" id="3561522at2759"/>
<reference evidence="2 3" key="1">
    <citation type="journal article" date="2012" name="BMC Genomics">
        <title>Sequencing the genome of Marssonina brunnea reveals fungus-poplar co-evolution.</title>
        <authorList>
            <person name="Zhu S."/>
            <person name="Cao Y.-Z."/>
            <person name="Jiang C."/>
            <person name="Tan B.-Y."/>
            <person name="Wang Z."/>
            <person name="Feng S."/>
            <person name="Zhang L."/>
            <person name="Su X.-H."/>
            <person name="Brejova B."/>
            <person name="Vinar T."/>
            <person name="Xu M."/>
            <person name="Wang M.-X."/>
            <person name="Zhang S.-G."/>
            <person name="Huang M.-R."/>
            <person name="Wu R."/>
            <person name="Zhou Y."/>
        </authorList>
    </citation>
    <scope>NUCLEOTIDE SEQUENCE [LARGE SCALE GENOMIC DNA]</scope>
    <source>
        <strain evidence="2 3">MB_m1</strain>
    </source>
</reference>
<dbReference type="Proteomes" id="UP000006753">
    <property type="component" value="Unassembled WGS sequence"/>
</dbReference>
<dbReference type="AlphaFoldDB" id="K1WY78"/>
<gene>
    <name evidence="2" type="ORF">MBM_04403</name>
</gene>
<dbReference type="InParanoid" id="K1WY78"/>
<dbReference type="KEGG" id="mbe:MBM_04403"/>
<proteinExistence type="predicted"/>